<protein>
    <submittedName>
        <fullName evidence="3">Uncharacterized protein</fullName>
    </submittedName>
</protein>
<keyword evidence="1" id="KW-0472">Membrane</keyword>
<evidence type="ECO:0000313" key="4">
    <source>
        <dbReference type="Proteomes" id="UP000886885"/>
    </source>
</evidence>
<dbReference type="EMBL" id="JAAWWB010000032">
    <property type="protein sequence ID" value="KAG6743831.1"/>
    <property type="molecule type" value="Genomic_DNA"/>
</dbReference>
<dbReference type="OrthoDB" id="851643at2759"/>
<organism evidence="3 4">
    <name type="scientific">Populus tomentosa</name>
    <name type="common">Chinese white poplar</name>
    <dbReference type="NCBI Taxonomy" id="118781"/>
    <lineage>
        <taxon>Eukaryota</taxon>
        <taxon>Viridiplantae</taxon>
        <taxon>Streptophyta</taxon>
        <taxon>Embryophyta</taxon>
        <taxon>Tracheophyta</taxon>
        <taxon>Spermatophyta</taxon>
        <taxon>Magnoliopsida</taxon>
        <taxon>eudicotyledons</taxon>
        <taxon>Gunneridae</taxon>
        <taxon>Pentapetalae</taxon>
        <taxon>rosids</taxon>
        <taxon>fabids</taxon>
        <taxon>Malpighiales</taxon>
        <taxon>Salicaceae</taxon>
        <taxon>Saliceae</taxon>
        <taxon>Populus</taxon>
    </lineage>
</organism>
<gene>
    <name evidence="3" type="ORF">POTOM_052534</name>
</gene>
<dbReference type="AlphaFoldDB" id="A0A8X7Y3R1"/>
<sequence length="149" mass="15363">MAQFGGSFTHVVMAMVVVALLRVCGVMAQDIAPPPAMDTGAGLELPLSMAVISSSMIFSLLALMYVLIAEFHGVWYRTLHIGEALFSIPKALVLMLVIATFAAAVSGQDSETAPAPAPGMDAGAGFSLPVSGAIVGFSLVVSLLGFLKH</sequence>
<feature type="signal peptide" evidence="2">
    <location>
        <begin position="1"/>
        <end position="28"/>
    </location>
</feature>
<keyword evidence="1" id="KW-1133">Transmembrane helix</keyword>
<feature type="chain" id="PRO_5036475089" evidence="2">
    <location>
        <begin position="29"/>
        <end position="149"/>
    </location>
</feature>
<keyword evidence="1" id="KW-0812">Transmembrane</keyword>
<dbReference type="Proteomes" id="UP000886885">
    <property type="component" value="Chromosome 16D"/>
</dbReference>
<reference evidence="3" key="1">
    <citation type="journal article" date="2020" name="bioRxiv">
        <title>Hybrid origin of Populus tomentosa Carr. identified through genome sequencing and phylogenomic analysis.</title>
        <authorList>
            <person name="An X."/>
            <person name="Gao K."/>
            <person name="Chen Z."/>
            <person name="Li J."/>
            <person name="Yang X."/>
            <person name="Yang X."/>
            <person name="Zhou J."/>
            <person name="Guo T."/>
            <person name="Zhao T."/>
            <person name="Huang S."/>
            <person name="Miao D."/>
            <person name="Khan W.U."/>
            <person name="Rao P."/>
            <person name="Ye M."/>
            <person name="Lei B."/>
            <person name="Liao W."/>
            <person name="Wang J."/>
            <person name="Ji L."/>
            <person name="Li Y."/>
            <person name="Guo B."/>
            <person name="Mustafa N.S."/>
            <person name="Li S."/>
            <person name="Yun Q."/>
            <person name="Keller S.R."/>
            <person name="Mao J."/>
            <person name="Zhang R."/>
            <person name="Strauss S.H."/>
        </authorList>
    </citation>
    <scope>NUCLEOTIDE SEQUENCE</scope>
    <source>
        <strain evidence="3">GM15</strain>
        <tissue evidence="3">Leaf</tissue>
    </source>
</reference>
<accession>A0A8X7Y3R1</accession>
<dbReference type="PANTHER" id="PTHR33659:SF11">
    <property type="entry name" value="TRANSMEMBRANE PROTEIN"/>
    <property type="match status" value="1"/>
</dbReference>
<keyword evidence="2" id="KW-0732">Signal</keyword>
<feature type="transmembrane region" description="Helical" evidence="1">
    <location>
        <begin position="126"/>
        <end position="147"/>
    </location>
</feature>
<proteinExistence type="predicted"/>
<comment type="caution">
    <text evidence="3">The sequence shown here is derived from an EMBL/GenBank/DDBJ whole genome shotgun (WGS) entry which is preliminary data.</text>
</comment>
<feature type="transmembrane region" description="Helical" evidence="1">
    <location>
        <begin position="88"/>
        <end position="106"/>
    </location>
</feature>
<dbReference type="PANTHER" id="PTHR33659">
    <property type="entry name" value="PROTEIN, PUTATIVE-RELATED-RELATED"/>
    <property type="match status" value="1"/>
</dbReference>
<evidence type="ECO:0000256" key="1">
    <source>
        <dbReference type="SAM" id="Phobius"/>
    </source>
</evidence>
<evidence type="ECO:0000313" key="3">
    <source>
        <dbReference type="EMBL" id="KAG6743831.1"/>
    </source>
</evidence>
<evidence type="ECO:0000256" key="2">
    <source>
        <dbReference type="SAM" id="SignalP"/>
    </source>
</evidence>
<name>A0A8X7Y3R1_POPTO</name>
<feature type="transmembrane region" description="Helical" evidence="1">
    <location>
        <begin position="47"/>
        <end position="68"/>
    </location>
</feature>
<keyword evidence="4" id="KW-1185">Reference proteome</keyword>